<name>A0A6N7IMM0_9FIRM</name>
<comment type="caution">
    <text evidence="4">The sequence shown here is derived from an EMBL/GenBank/DDBJ whole genome shotgun (WGS) entry which is preliminary data.</text>
</comment>
<dbReference type="PIRSF" id="PIRSF014972">
    <property type="entry name" value="FlK"/>
    <property type="match status" value="1"/>
</dbReference>
<dbReference type="InterPro" id="IPR054485">
    <property type="entry name" value="FlK-like_dom"/>
</dbReference>
<gene>
    <name evidence="4" type="ORF">GFC01_00970</name>
</gene>
<dbReference type="EMBL" id="WHYR01000002">
    <property type="protein sequence ID" value="MQL50869.1"/>
    <property type="molecule type" value="Genomic_DNA"/>
</dbReference>
<evidence type="ECO:0000313" key="5">
    <source>
        <dbReference type="Proteomes" id="UP000441717"/>
    </source>
</evidence>
<evidence type="ECO:0000259" key="3">
    <source>
        <dbReference type="Pfam" id="PF22636"/>
    </source>
</evidence>
<dbReference type="RefSeq" id="WP_341473679.1">
    <property type="nucleotide sequence ID" value="NZ_WHYR01000002.1"/>
</dbReference>
<keyword evidence="5" id="KW-1185">Reference proteome</keyword>
<feature type="active site" evidence="1">
    <location>
        <position position="50"/>
    </location>
</feature>
<dbReference type="PANTHER" id="PTHR36934">
    <property type="entry name" value="BLR0278 PROTEIN"/>
    <property type="match status" value="1"/>
</dbReference>
<feature type="active site" evidence="1">
    <location>
        <position position="42"/>
    </location>
</feature>
<organism evidence="4 5">
    <name type="scientific">Desulfofundulus thermobenzoicus</name>
    <dbReference type="NCBI Taxonomy" id="29376"/>
    <lineage>
        <taxon>Bacteria</taxon>
        <taxon>Bacillati</taxon>
        <taxon>Bacillota</taxon>
        <taxon>Clostridia</taxon>
        <taxon>Eubacteriales</taxon>
        <taxon>Peptococcaceae</taxon>
        <taxon>Desulfofundulus</taxon>
    </lineage>
</organism>
<feature type="binding site" evidence="2">
    <location>
        <position position="70"/>
    </location>
    <ligand>
        <name>substrate</name>
    </ligand>
</feature>
<reference evidence="4 5" key="1">
    <citation type="submission" date="2019-10" db="EMBL/GenBank/DDBJ databases">
        <title>Comparative genomics of sulfur disproportionating microorganisms.</title>
        <authorList>
            <person name="Ward L.M."/>
            <person name="Bertran E."/>
            <person name="Johnston D."/>
        </authorList>
    </citation>
    <scope>NUCLEOTIDE SEQUENCE [LARGE SCALE GENOMIC DNA]</scope>
    <source>
        <strain evidence="4 5">DSM 14055</strain>
    </source>
</reference>
<accession>A0A6N7IMM0</accession>
<dbReference type="AlphaFoldDB" id="A0A6N7IMM0"/>
<evidence type="ECO:0000256" key="1">
    <source>
        <dbReference type="PIRSR" id="PIRSR014972-1"/>
    </source>
</evidence>
<dbReference type="PANTHER" id="PTHR36934:SF1">
    <property type="entry name" value="THIOESTERASE DOMAIN-CONTAINING PROTEIN"/>
    <property type="match status" value="1"/>
</dbReference>
<protein>
    <submittedName>
        <fullName evidence="4">Thioesterase</fullName>
    </submittedName>
</protein>
<dbReference type="Gene3D" id="3.10.129.10">
    <property type="entry name" value="Hotdog Thioesterase"/>
    <property type="match status" value="1"/>
</dbReference>
<dbReference type="InterPro" id="IPR025540">
    <property type="entry name" value="FlK"/>
</dbReference>
<feature type="binding site" evidence="2">
    <location>
        <position position="70"/>
    </location>
    <ligand>
        <name>CoA</name>
        <dbReference type="ChEBI" id="CHEBI:57287"/>
    </ligand>
</feature>
<sequence>MKDSLQPGLTYQFKFQVPENKTVPYLYPESEEFQVMPRVLATGFMVGLFEWACIQAVNPYLDWPDEQTVGTDVKLSHVAATPPGLTVTVNVRLEKVEGRKLTFSIIADDGVDKISEGTHERFVINAAKFNARARAKASRAFPVQNI</sequence>
<feature type="domain" description="Fluoroacetyl-CoA-specific thioesterase-like" evidence="3">
    <location>
        <begin position="34"/>
        <end position="126"/>
    </location>
</feature>
<evidence type="ECO:0000313" key="4">
    <source>
        <dbReference type="EMBL" id="MQL50869.1"/>
    </source>
</evidence>
<dbReference type="Proteomes" id="UP000441717">
    <property type="component" value="Unassembled WGS sequence"/>
</dbReference>
<evidence type="ECO:0000256" key="2">
    <source>
        <dbReference type="PIRSR" id="PIRSR014972-2"/>
    </source>
</evidence>
<feature type="binding site" evidence="2">
    <location>
        <position position="121"/>
    </location>
    <ligand>
        <name>substrate</name>
    </ligand>
</feature>
<proteinExistence type="predicted"/>
<dbReference type="InterPro" id="IPR029069">
    <property type="entry name" value="HotDog_dom_sf"/>
</dbReference>
<feature type="active site" evidence="1">
    <location>
        <position position="77"/>
    </location>
</feature>
<dbReference type="SUPFAM" id="SSF54637">
    <property type="entry name" value="Thioesterase/thiol ester dehydrase-isomerase"/>
    <property type="match status" value="1"/>
</dbReference>
<dbReference type="Pfam" id="PF22636">
    <property type="entry name" value="FlK"/>
    <property type="match status" value="1"/>
</dbReference>